<keyword evidence="3" id="KW-0408">Iron</keyword>
<reference evidence="8" key="2">
    <citation type="submission" date="2020-09" db="EMBL/GenBank/DDBJ databases">
        <authorList>
            <person name="Sun Q."/>
            <person name="Kim S."/>
        </authorList>
    </citation>
    <scope>NUCLEOTIDE SEQUENCE</scope>
    <source>
        <strain evidence="8">KCTC 23224</strain>
    </source>
</reference>
<keyword evidence="2" id="KW-0479">Metal-binding</keyword>
<dbReference type="RefSeq" id="WP_189584979.1">
    <property type="nucleotide sequence ID" value="NZ_BMYF01000022.1"/>
</dbReference>
<evidence type="ECO:0000313" key="9">
    <source>
        <dbReference type="Proteomes" id="UP000642809"/>
    </source>
</evidence>
<reference evidence="8" key="1">
    <citation type="journal article" date="2014" name="Int. J. Syst. Evol. Microbiol.">
        <title>Complete genome sequence of Corynebacterium casei LMG S-19264T (=DSM 44701T), isolated from a smear-ripened cheese.</title>
        <authorList>
            <consortium name="US DOE Joint Genome Institute (JGI-PGF)"/>
            <person name="Walter F."/>
            <person name="Albersmeier A."/>
            <person name="Kalinowski J."/>
            <person name="Ruckert C."/>
        </authorList>
    </citation>
    <scope>NUCLEOTIDE SEQUENCE</scope>
    <source>
        <strain evidence="8">KCTC 23224</strain>
    </source>
</reference>
<dbReference type="InterPro" id="IPR017941">
    <property type="entry name" value="Rieske_2Fe-2S"/>
</dbReference>
<dbReference type="GO" id="GO:0051537">
    <property type="term" value="F:2 iron, 2 sulfur cluster binding"/>
    <property type="evidence" value="ECO:0007669"/>
    <property type="project" value="UniProtKB-KW"/>
</dbReference>
<dbReference type="AlphaFoldDB" id="A0A8J3G715"/>
<accession>A0A8J3G715</accession>
<sequence length="162" mass="17166">MKKTQEIQTGTLTEARRAFLKKSGAFAVMSVFGVGFFTGCSDDTEPGTPSAPVGDSIQFSNGILTIDLSQASQLSNAGGWVLVTQARVLVANIGSNQFTALTSVCTHSGCDRNWSFSNNVFVCSCHNSRFNPDGSVINGPAARPLQSFPITRDGNILTIQVS</sequence>
<keyword evidence="4" id="KW-0411">Iron-sulfur</keyword>
<dbReference type="Proteomes" id="UP000642809">
    <property type="component" value="Unassembled WGS sequence"/>
</dbReference>
<dbReference type="EMBL" id="BMYF01000022">
    <property type="protein sequence ID" value="GHB48622.1"/>
    <property type="molecule type" value="Genomic_DNA"/>
</dbReference>
<keyword evidence="1" id="KW-0001">2Fe-2S</keyword>
<comment type="cofactor">
    <cofactor evidence="6">
        <name>[2Fe-2S] cluster</name>
        <dbReference type="ChEBI" id="CHEBI:190135"/>
    </cofactor>
</comment>
<dbReference type="PRINTS" id="PR00162">
    <property type="entry name" value="RIESKE"/>
</dbReference>
<evidence type="ECO:0000256" key="4">
    <source>
        <dbReference type="ARBA" id="ARBA00023014"/>
    </source>
</evidence>
<evidence type="ECO:0000256" key="2">
    <source>
        <dbReference type="ARBA" id="ARBA00022723"/>
    </source>
</evidence>
<dbReference type="GO" id="GO:0016020">
    <property type="term" value="C:membrane"/>
    <property type="evidence" value="ECO:0007669"/>
    <property type="project" value="InterPro"/>
</dbReference>
<protein>
    <submittedName>
        <fullName evidence="8">(Fe-S)-binding protein</fullName>
    </submittedName>
</protein>
<dbReference type="InterPro" id="IPR005805">
    <property type="entry name" value="Rieske_Fe-S_prot_C"/>
</dbReference>
<proteinExistence type="predicted"/>
<dbReference type="CDD" id="cd03467">
    <property type="entry name" value="Rieske"/>
    <property type="match status" value="1"/>
</dbReference>
<dbReference type="PANTHER" id="PTHR10134">
    <property type="entry name" value="CYTOCHROME B-C1 COMPLEX SUBUNIT RIESKE, MITOCHONDRIAL"/>
    <property type="match status" value="1"/>
</dbReference>
<comment type="caution">
    <text evidence="8">The sequence shown here is derived from an EMBL/GenBank/DDBJ whole genome shotgun (WGS) entry which is preliminary data.</text>
</comment>
<organism evidence="8 9">
    <name type="scientific">Mongoliitalea lutea</name>
    <dbReference type="NCBI Taxonomy" id="849756"/>
    <lineage>
        <taxon>Bacteria</taxon>
        <taxon>Pseudomonadati</taxon>
        <taxon>Bacteroidota</taxon>
        <taxon>Cytophagia</taxon>
        <taxon>Cytophagales</taxon>
        <taxon>Cyclobacteriaceae</taxon>
        <taxon>Mongoliitalea</taxon>
    </lineage>
</organism>
<feature type="domain" description="Rieske" evidence="7">
    <location>
        <begin position="66"/>
        <end position="159"/>
    </location>
</feature>
<dbReference type="PROSITE" id="PS51296">
    <property type="entry name" value="RIESKE"/>
    <property type="match status" value="1"/>
</dbReference>
<evidence type="ECO:0000256" key="5">
    <source>
        <dbReference type="ARBA" id="ARBA00023157"/>
    </source>
</evidence>
<evidence type="ECO:0000256" key="1">
    <source>
        <dbReference type="ARBA" id="ARBA00022714"/>
    </source>
</evidence>
<keyword evidence="9" id="KW-1185">Reference proteome</keyword>
<dbReference type="Pfam" id="PF00355">
    <property type="entry name" value="Rieske"/>
    <property type="match status" value="1"/>
</dbReference>
<dbReference type="InterPro" id="IPR036922">
    <property type="entry name" value="Rieske_2Fe-2S_sf"/>
</dbReference>
<evidence type="ECO:0000256" key="3">
    <source>
        <dbReference type="ARBA" id="ARBA00023004"/>
    </source>
</evidence>
<evidence type="ECO:0000313" key="8">
    <source>
        <dbReference type="EMBL" id="GHB48622.1"/>
    </source>
</evidence>
<dbReference type="SUPFAM" id="SSF50022">
    <property type="entry name" value="ISP domain"/>
    <property type="match status" value="1"/>
</dbReference>
<name>A0A8J3G715_9BACT</name>
<gene>
    <name evidence="8" type="ORF">GCM10008106_31820</name>
</gene>
<evidence type="ECO:0000259" key="7">
    <source>
        <dbReference type="PROSITE" id="PS51296"/>
    </source>
</evidence>
<keyword evidence="5" id="KW-1015">Disulfide bond</keyword>
<dbReference type="GO" id="GO:0046872">
    <property type="term" value="F:metal ion binding"/>
    <property type="evidence" value="ECO:0007669"/>
    <property type="project" value="UniProtKB-KW"/>
</dbReference>
<dbReference type="InterPro" id="IPR014349">
    <property type="entry name" value="Rieske_Fe-S_prot"/>
</dbReference>
<evidence type="ECO:0000256" key="6">
    <source>
        <dbReference type="ARBA" id="ARBA00034078"/>
    </source>
</evidence>
<dbReference type="Gene3D" id="2.102.10.10">
    <property type="entry name" value="Rieske [2Fe-2S] iron-sulphur domain"/>
    <property type="match status" value="1"/>
</dbReference>